<keyword evidence="1" id="KW-0732">Signal</keyword>
<dbReference type="AlphaFoldDB" id="A0A6N9TPJ4"/>
<evidence type="ECO:0000256" key="1">
    <source>
        <dbReference type="SAM" id="SignalP"/>
    </source>
</evidence>
<evidence type="ECO:0000313" key="2">
    <source>
        <dbReference type="EMBL" id="NDY42360.1"/>
    </source>
</evidence>
<dbReference type="PROSITE" id="PS51257">
    <property type="entry name" value="PROKAR_LIPOPROTEIN"/>
    <property type="match status" value="1"/>
</dbReference>
<dbReference type="RefSeq" id="WP_163298499.1">
    <property type="nucleotide sequence ID" value="NZ_JAAGRR010000050.1"/>
</dbReference>
<dbReference type="Proteomes" id="UP000469346">
    <property type="component" value="Unassembled WGS sequence"/>
</dbReference>
<proteinExistence type="predicted"/>
<comment type="caution">
    <text evidence="2">The sequence shown here is derived from an EMBL/GenBank/DDBJ whole genome shotgun (WGS) entry which is preliminary data.</text>
</comment>
<accession>A0A6N9TPJ4</accession>
<evidence type="ECO:0000313" key="3">
    <source>
        <dbReference type="Proteomes" id="UP000469346"/>
    </source>
</evidence>
<reference evidence="2 3" key="1">
    <citation type="submission" date="2020-02" db="EMBL/GenBank/DDBJ databases">
        <title>Comparative genomics of sulfur disproportionating microorganisms.</title>
        <authorList>
            <person name="Ward L.M."/>
            <person name="Bertran E."/>
            <person name="Johnston D.T."/>
        </authorList>
    </citation>
    <scope>NUCLEOTIDE SEQUENCE [LARGE SCALE GENOMIC DNA]</scope>
    <source>
        <strain evidence="2 3">DSM 100025</strain>
    </source>
</reference>
<keyword evidence="3" id="KW-1185">Reference proteome</keyword>
<organism evidence="2 3">
    <name type="scientific">Dissulfurirhabdus thermomarina</name>
    <dbReference type="NCBI Taxonomy" id="1765737"/>
    <lineage>
        <taxon>Bacteria</taxon>
        <taxon>Deltaproteobacteria</taxon>
        <taxon>Dissulfurirhabdaceae</taxon>
        <taxon>Dissulfurirhabdus</taxon>
    </lineage>
</organism>
<gene>
    <name evidence="2" type="ORF">G3N55_05825</name>
</gene>
<feature type="signal peptide" evidence="1">
    <location>
        <begin position="1"/>
        <end position="33"/>
    </location>
</feature>
<dbReference type="EMBL" id="JAAGRR010000050">
    <property type="protein sequence ID" value="NDY42360.1"/>
    <property type="molecule type" value="Genomic_DNA"/>
</dbReference>
<name>A0A6N9TPJ4_DISTH</name>
<sequence length="93" mass="9901">MRGKGGVRRLRRRGPSPLCAAVLAAALALSGCAALHPAGTAMDLSIHQRGLVYEAEDGEPSFDDVMALNDPGELSDLLDTQEAVLRAFFQFAF</sequence>
<protein>
    <submittedName>
        <fullName evidence="2">Uncharacterized protein</fullName>
    </submittedName>
</protein>
<feature type="chain" id="PRO_5027107691" evidence="1">
    <location>
        <begin position="34"/>
        <end position="93"/>
    </location>
</feature>